<feature type="signal peptide" evidence="1">
    <location>
        <begin position="1"/>
        <end position="21"/>
    </location>
</feature>
<gene>
    <name evidence="2" type="ORF">I4Q42_23490</name>
</gene>
<evidence type="ECO:0000313" key="2">
    <source>
        <dbReference type="EMBL" id="MBI1686643.1"/>
    </source>
</evidence>
<dbReference type="RefSeq" id="WP_198578530.1">
    <property type="nucleotide sequence ID" value="NZ_JADWOX010000024.1"/>
</dbReference>
<dbReference type="Proteomes" id="UP000639859">
    <property type="component" value="Unassembled WGS sequence"/>
</dbReference>
<feature type="chain" id="PRO_5045204501" evidence="1">
    <location>
        <begin position="22"/>
        <end position="308"/>
    </location>
</feature>
<keyword evidence="3" id="KW-1185">Reference proteome</keyword>
<dbReference type="InterPro" id="IPR029475">
    <property type="entry name" value="DUF6807"/>
</dbReference>
<evidence type="ECO:0000313" key="3">
    <source>
        <dbReference type="Proteomes" id="UP000639859"/>
    </source>
</evidence>
<name>A0ABS0T442_9CAUL</name>
<sequence length="308" mass="32879">MMKTAALLALLLTAAATTAAAGRIDAALSDDAITVTEDGKTALVYRTKPLDPAKEPGRSNYVHPLYAPDGTVLTEDRPADHLHQRGAFWSWHQVLVNGKSIGDGWFMQGLSFHVHDRAFEGDAAGRGIVTIKADWLVNSGPEVVYAAAETTKVTVHPLKGGVRRIDFDTVITARTDTLALGGSNDVKGYGGFSIRLIRPDALVFGAGGKPVKPQNEPVEAGKAMGFAWPAAPGVPAWTVGLSCKAGDKPITRWILRNELSMQNCVFPGRAPYVIKKGESLHLQETLIIRPASKRAPKPAATPAQPPKP</sequence>
<protein>
    <submittedName>
        <fullName evidence="2">PmoA family protein</fullName>
    </submittedName>
</protein>
<proteinExistence type="predicted"/>
<dbReference type="EMBL" id="JADWOX010000024">
    <property type="protein sequence ID" value="MBI1686643.1"/>
    <property type="molecule type" value="Genomic_DNA"/>
</dbReference>
<accession>A0ABS0T442</accession>
<keyword evidence="1" id="KW-0732">Signal</keyword>
<organism evidence="2 3">
    <name type="scientific">Caulobacter hibisci</name>
    <dbReference type="NCBI Taxonomy" id="2035993"/>
    <lineage>
        <taxon>Bacteria</taxon>
        <taxon>Pseudomonadati</taxon>
        <taxon>Pseudomonadota</taxon>
        <taxon>Alphaproteobacteria</taxon>
        <taxon>Caulobacterales</taxon>
        <taxon>Caulobacteraceae</taxon>
        <taxon>Caulobacter</taxon>
    </lineage>
</organism>
<dbReference type="Pfam" id="PF14100">
    <property type="entry name" value="DUF6807"/>
    <property type="match status" value="1"/>
</dbReference>
<comment type="caution">
    <text evidence="2">The sequence shown here is derived from an EMBL/GenBank/DDBJ whole genome shotgun (WGS) entry which is preliminary data.</text>
</comment>
<evidence type="ECO:0000256" key="1">
    <source>
        <dbReference type="SAM" id="SignalP"/>
    </source>
</evidence>
<reference evidence="2 3" key="1">
    <citation type="submission" date="2020-11" db="EMBL/GenBank/DDBJ databases">
        <title>genome sequence of strain KACC 18849.</title>
        <authorList>
            <person name="Gao J."/>
            <person name="Zhang X."/>
        </authorList>
    </citation>
    <scope>NUCLEOTIDE SEQUENCE [LARGE SCALE GENOMIC DNA]</scope>
    <source>
        <strain evidence="2 3">KACC 18849</strain>
    </source>
</reference>